<dbReference type="EMBL" id="VXIT01000001">
    <property type="protein sequence ID" value="KAA6415955.1"/>
    <property type="molecule type" value="Genomic_DNA"/>
</dbReference>
<name>A0A1W5DAU7_9LECA</name>
<evidence type="ECO:0000313" key="3">
    <source>
        <dbReference type="EMBL" id="SLM40062.1"/>
    </source>
</evidence>
<feature type="compositionally biased region" description="Basic residues" evidence="1">
    <location>
        <begin position="365"/>
        <end position="374"/>
    </location>
</feature>
<feature type="compositionally biased region" description="Basic and acidic residues" evidence="1">
    <location>
        <begin position="34"/>
        <end position="44"/>
    </location>
</feature>
<dbReference type="AlphaFoldDB" id="A0A1W5DAU7"/>
<proteinExistence type="predicted"/>
<evidence type="ECO:0000313" key="5">
    <source>
        <dbReference type="Proteomes" id="UP000324767"/>
    </source>
</evidence>
<feature type="region of interest" description="Disordered" evidence="1">
    <location>
        <begin position="126"/>
        <end position="374"/>
    </location>
</feature>
<dbReference type="OrthoDB" id="5330253at2759"/>
<reference evidence="4" key="2">
    <citation type="submission" date="2017-03" db="EMBL/GenBank/DDBJ databases">
        <authorList>
            <person name="Sharma R."/>
            <person name="Thines M."/>
        </authorList>
    </citation>
    <scope>NUCLEOTIDE SEQUENCE [LARGE SCALE GENOMIC DNA]</scope>
</reference>
<evidence type="ECO:0000256" key="1">
    <source>
        <dbReference type="SAM" id="MobiDB-lite"/>
    </source>
</evidence>
<feature type="compositionally biased region" description="Polar residues" evidence="1">
    <location>
        <begin position="215"/>
        <end position="262"/>
    </location>
</feature>
<feature type="region of interest" description="Disordered" evidence="1">
    <location>
        <begin position="1"/>
        <end position="61"/>
    </location>
</feature>
<gene>
    <name evidence="2" type="ORF">FRX48_00674</name>
</gene>
<dbReference type="EMBL" id="FWEW01003623">
    <property type="protein sequence ID" value="SLM40062.1"/>
    <property type="molecule type" value="Genomic_DNA"/>
</dbReference>
<protein>
    <submittedName>
        <fullName evidence="3">Uncharacterized protein</fullName>
    </submittedName>
</protein>
<accession>A0A1W5DAU7</accession>
<reference evidence="3" key="1">
    <citation type="submission" date="2017-03" db="EMBL/GenBank/DDBJ databases">
        <authorList>
            <person name="Afonso C.L."/>
            <person name="Miller P.J."/>
            <person name="Scott M.A."/>
            <person name="Spackman E."/>
            <person name="Goraichik I."/>
            <person name="Dimitrov K.M."/>
            <person name="Suarez D.L."/>
            <person name="Swayne D.E."/>
        </authorList>
    </citation>
    <scope>NUCLEOTIDE SEQUENCE [LARGE SCALE GENOMIC DNA]</scope>
</reference>
<evidence type="ECO:0000313" key="4">
    <source>
        <dbReference type="Proteomes" id="UP000192927"/>
    </source>
</evidence>
<dbReference type="Proteomes" id="UP000192927">
    <property type="component" value="Unassembled WGS sequence"/>
</dbReference>
<dbReference type="PANTHER" id="PTHR28186">
    <property type="entry name" value="MEIOTICALLY UP-REGULATED GENE 9 PROTEIN"/>
    <property type="match status" value="1"/>
</dbReference>
<feature type="compositionally biased region" description="Low complexity" evidence="1">
    <location>
        <begin position="343"/>
        <end position="352"/>
    </location>
</feature>
<dbReference type="InterPro" id="IPR018809">
    <property type="entry name" value="DUF2406"/>
</dbReference>
<dbReference type="Proteomes" id="UP000324767">
    <property type="component" value="Unassembled WGS sequence"/>
</dbReference>
<reference evidence="2 5" key="3">
    <citation type="submission" date="2019-09" db="EMBL/GenBank/DDBJ databases">
        <title>The hologenome of the rock-dwelling lichen Lasallia pustulata.</title>
        <authorList>
            <person name="Greshake Tzovaras B."/>
            <person name="Segers F."/>
            <person name="Bicker A."/>
            <person name="Dal Grande F."/>
            <person name="Otte J."/>
            <person name="Hankeln T."/>
            <person name="Schmitt I."/>
            <person name="Ebersberger I."/>
        </authorList>
    </citation>
    <scope>NUCLEOTIDE SEQUENCE [LARGE SCALE GENOMIC DNA]</scope>
    <source>
        <strain evidence="2">A1-1</strain>
    </source>
</reference>
<dbReference type="Pfam" id="PF10295">
    <property type="entry name" value="DUF2406"/>
    <property type="match status" value="1"/>
</dbReference>
<feature type="compositionally biased region" description="Basic and acidic residues" evidence="1">
    <location>
        <begin position="1"/>
        <end position="10"/>
    </location>
</feature>
<sequence>MATRPIEGRPRTRSMLSFGSRKSRNSAEGVPKMDLTETPKEKNNRRMTSKADPTKAMNEAQPVATAYEKSTMGSLRNMQHRDAQGNIIVDPDLSNPTRPRLERPLDTIRSFEAAIDGSYNRRSSFIRAAPSHDTNTQSRRSSSYFSGFSSNGNPQQRFPTDNGGGGGYHGNRMSMSRPDSYIDNYANPPNQNQSNQGRSGRLGQRMNTEPGVYGRNNQAIYPSHAHQQSYDTVTSASGTGSHGTDQWGTSTDPSSENSSIDKIQQVPKTDLGEEYGFSGFGGAPQFQGPILEEHGLGAPTYGQPGYGQSQMSLSNGHPYQGNGGHPIPPPHKEAASQGPIKLGSSSASSGESTYAQPHSEEKRKSWLKRRFSKS</sequence>
<dbReference type="PANTHER" id="PTHR28186:SF1">
    <property type="entry name" value="MEIOTICALLY UP-REGULATED GENE 9 PROTEIN"/>
    <property type="match status" value="1"/>
</dbReference>
<evidence type="ECO:0000313" key="2">
    <source>
        <dbReference type="EMBL" id="KAA6415955.1"/>
    </source>
</evidence>
<feature type="compositionally biased region" description="Polar residues" evidence="1">
    <location>
        <begin position="187"/>
        <end position="198"/>
    </location>
</feature>
<feature type="compositionally biased region" description="Low complexity" evidence="1">
    <location>
        <begin position="138"/>
        <end position="153"/>
    </location>
</feature>
<organism evidence="3 4">
    <name type="scientific">Lasallia pustulata</name>
    <dbReference type="NCBI Taxonomy" id="136370"/>
    <lineage>
        <taxon>Eukaryota</taxon>
        <taxon>Fungi</taxon>
        <taxon>Dikarya</taxon>
        <taxon>Ascomycota</taxon>
        <taxon>Pezizomycotina</taxon>
        <taxon>Lecanoromycetes</taxon>
        <taxon>OSLEUM clade</taxon>
        <taxon>Umbilicariomycetidae</taxon>
        <taxon>Umbilicariales</taxon>
        <taxon>Umbilicariaceae</taxon>
        <taxon>Lasallia</taxon>
    </lineage>
</organism>
<keyword evidence="4" id="KW-1185">Reference proteome</keyword>
<feature type="compositionally biased region" description="Polar residues" evidence="1">
    <location>
        <begin position="306"/>
        <end position="317"/>
    </location>
</feature>